<keyword evidence="2" id="KW-1185">Reference proteome</keyword>
<organism evidence="1 2">
    <name type="scientific">Rhodocollybia butyracea</name>
    <dbReference type="NCBI Taxonomy" id="206335"/>
    <lineage>
        <taxon>Eukaryota</taxon>
        <taxon>Fungi</taxon>
        <taxon>Dikarya</taxon>
        <taxon>Basidiomycota</taxon>
        <taxon>Agaricomycotina</taxon>
        <taxon>Agaricomycetes</taxon>
        <taxon>Agaricomycetidae</taxon>
        <taxon>Agaricales</taxon>
        <taxon>Marasmiineae</taxon>
        <taxon>Omphalotaceae</taxon>
        <taxon>Rhodocollybia</taxon>
    </lineage>
</organism>
<evidence type="ECO:0000313" key="1">
    <source>
        <dbReference type="EMBL" id="KAF9068742.1"/>
    </source>
</evidence>
<reference evidence="1" key="1">
    <citation type="submission" date="2020-11" db="EMBL/GenBank/DDBJ databases">
        <authorList>
            <consortium name="DOE Joint Genome Institute"/>
            <person name="Ahrendt S."/>
            <person name="Riley R."/>
            <person name="Andreopoulos W."/>
            <person name="Labutti K."/>
            <person name="Pangilinan J."/>
            <person name="Ruiz-Duenas F.J."/>
            <person name="Barrasa J.M."/>
            <person name="Sanchez-Garcia M."/>
            <person name="Camarero S."/>
            <person name="Miyauchi S."/>
            <person name="Serrano A."/>
            <person name="Linde D."/>
            <person name="Babiker R."/>
            <person name="Drula E."/>
            <person name="Ayuso-Fernandez I."/>
            <person name="Pacheco R."/>
            <person name="Padilla G."/>
            <person name="Ferreira P."/>
            <person name="Barriuso J."/>
            <person name="Kellner H."/>
            <person name="Castanera R."/>
            <person name="Alfaro M."/>
            <person name="Ramirez L."/>
            <person name="Pisabarro A.G."/>
            <person name="Kuo A."/>
            <person name="Tritt A."/>
            <person name="Lipzen A."/>
            <person name="He G."/>
            <person name="Yan M."/>
            <person name="Ng V."/>
            <person name="Cullen D."/>
            <person name="Martin F."/>
            <person name="Rosso M.-N."/>
            <person name="Henrissat B."/>
            <person name="Hibbett D."/>
            <person name="Martinez A.T."/>
            <person name="Grigoriev I.V."/>
        </authorList>
    </citation>
    <scope>NUCLEOTIDE SEQUENCE</scope>
    <source>
        <strain evidence="1">AH 40177</strain>
    </source>
</reference>
<proteinExistence type="predicted"/>
<dbReference type="Proteomes" id="UP000772434">
    <property type="component" value="Unassembled WGS sequence"/>
</dbReference>
<dbReference type="AlphaFoldDB" id="A0A9P5PUG9"/>
<protein>
    <submittedName>
        <fullName evidence="1">Uncharacterized protein</fullName>
    </submittedName>
</protein>
<sequence length="63" mass="7450">MFYYLEDSDFSIAIRFAQCGVQFLHKADLLADHNTWRTHPQRVPVALKRNLGEGYVVNIRRRD</sequence>
<accession>A0A9P5PUG9</accession>
<comment type="caution">
    <text evidence="1">The sequence shown here is derived from an EMBL/GenBank/DDBJ whole genome shotgun (WGS) entry which is preliminary data.</text>
</comment>
<dbReference type="EMBL" id="JADNRY010000057">
    <property type="protein sequence ID" value="KAF9068742.1"/>
    <property type="molecule type" value="Genomic_DNA"/>
</dbReference>
<evidence type="ECO:0000313" key="2">
    <source>
        <dbReference type="Proteomes" id="UP000772434"/>
    </source>
</evidence>
<name>A0A9P5PUG9_9AGAR</name>
<gene>
    <name evidence="1" type="ORF">BDP27DRAFT_1326536</name>
</gene>